<name>A0A1S8M7V0_9CLOT</name>
<protein>
    <submittedName>
        <fullName evidence="1">Uncharacterized protein</fullName>
    </submittedName>
</protein>
<sequence>MVEEEKKFLTNLCKLCVCEYQVVNNAPMIGALISQVCRLKELDVPLIDGILYIKIGKRKLQYAHCFNTYHGNIVDASIYQFAIMNKNIEKLFPKVVIGEGNEAIEYSVIKEIKYENQFKYKDEFLKEVLSKVDKYESLEIDKLDEYKDSKKQNLFYI</sequence>
<evidence type="ECO:0000313" key="1">
    <source>
        <dbReference type="EMBL" id="URZ12767.1"/>
    </source>
</evidence>
<keyword evidence="2" id="KW-1185">Reference proteome</keyword>
<dbReference type="KEGG" id="crw:CROST_035120"/>
<dbReference type="RefSeq" id="WP_077834163.1">
    <property type="nucleotide sequence ID" value="NZ_CP096983.1"/>
</dbReference>
<evidence type="ECO:0000313" key="2">
    <source>
        <dbReference type="Proteomes" id="UP000190951"/>
    </source>
</evidence>
<dbReference type="AlphaFoldDB" id="A0A1S8M7V0"/>
<dbReference type="EMBL" id="CP096983">
    <property type="protein sequence ID" value="URZ12767.1"/>
    <property type="molecule type" value="Genomic_DNA"/>
</dbReference>
<gene>
    <name evidence="1" type="ORF">CROST_035120</name>
</gene>
<organism evidence="1 2">
    <name type="scientific">Clostridium felsineum</name>
    <dbReference type="NCBI Taxonomy" id="36839"/>
    <lineage>
        <taxon>Bacteria</taxon>
        <taxon>Bacillati</taxon>
        <taxon>Bacillota</taxon>
        <taxon>Clostridia</taxon>
        <taxon>Eubacteriales</taxon>
        <taxon>Clostridiaceae</taxon>
        <taxon>Clostridium</taxon>
    </lineage>
</organism>
<dbReference type="Proteomes" id="UP000190951">
    <property type="component" value="Chromosome"/>
</dbReference>
<proteinExistence type="predicted"/>
<reference evidence="1 2" key="1">
    <citation type="submission" date="2022-04" db="EMBL/GenBank/DDBJ databases">
        <title>Genome sequence of C. roseum typestrain.</title>
        <authorList>
            <person name="Poehlein A."/>
            <person name="Schoch T."/>
            <person name="Duerre P."/>
            <person name="Daniel R."/>
        </authorList>
    </citation>
    <scope>NUCLEOTIDE SEQUENCE [LARGE SCALE GENOMIC DNA]</scope>
    <source>
        <strain evidence="1 2">DSM 7320</strain>
    </source>
</reference>
<accession>A0A1S8M7V0</accession>
<dbReference type="STRING" id="84029.CROST_39580"/>